<feature type="transmembrane region" description="Helical" evidence="1">
    <location>
        <begin position="150"/>
        <end position="171"/>
    </location>
</feature>
<feature type="transmembrane region" description="Helical" evidence="1">
    <location>
        <begin position="204"/>
        <end position="235"/>
    </location>
</feature>
<organism evidence="3 4">
    <name type="scientific">Niabella pedocola</name>
    <dbReference type="NCBI Taxonomy" id="1752077"/>
    <lineage>
        <taxon>Bacteria</taxon>
        <taxon>Pseudomonadati</taxon>
        <taxon>Bacteroidota</taxon>
        <taxon>Chitinophagia</taxon>
        <taxon>Chitinophagales</taxon>
        <taxon>Chitinophagaceae</taxon>
        <taxon>Niabella</taxon>
    </lineage>
</organism>
<feature type="transmembrane region" description="Helical" evidence="1">
    <location>
        <begin position="24"/>
        <end position="47"/>
    </location>
</feature>
<keyword evidence="1" id="KW-0812">Transmembrane</keyword>
<evidence type="ECO:0000313" key="4">
    <source>
        <dbReference type="Proteomes" id="UP001199816"/>
    </source>
</evidence>
<dbReference type="Pfam" id="PF03413">
    <property type="entry name" value="PepSY"/>
    <property type="match status" value="1"/>
</dbReference>
<keyword evidence="1" id="KW-0472">Membrane</keyword>
<accession>A0ABS8PL50</accession>
<sequence length="536" mass="59888">MTDKKSSKLKWAVHQKRWFGKWHLYLGIIAGAVLCVVGLTGSILVFADEIDQALNKELFRSMASQRRYSIEEIATLVPQKYPGKRVDYVFLPKENDPNISYVCYNFTTEEQFFINPYTATLTGKRLHHSSFIGFVTELHTNLLMHGPGQYIVGLATLCLLILTISGLRLWVPQQYRKWKQWRSVLTVNFRSGWKRQNYDWHNVLGIYSAPVVVMLSLTGFALTFGPVFIAFLFILTGRSPQSVQQIFGQKSEWVQGRKALTPAGAATAARAQFPDAVIRGIAYPADSTAAYRFDMRSDGVSKEGNRIMLSIDQYTGKILLNSETDFPNIGNSYLTWLVPLHLGTFGGLPTRILAFLGGLVPSLLFVTGFIVWWPRFKKQQGKKGAVPPRPARNEAQLQAIRTLPAAGYFGVHFKKGLKYGLLLLGSALVAGGALRTYFGDRDSTGLVCHFIYRYPGNRKRGDRPAVIYDRRSPVAHIKTTDQRIAEIPFLIPCHPAGFPAICTGHRPAFEEPVLTTGLLPESAADARCKSEEGCGY</sequence>
<name>A0ABS8PL50_9BACT</name>
<feature type="domain" description="PepSY" evidence="2">
    <location>
        <begin position="260"/>
        <end position="319"/>
    </location>
</feature>
<evidence type="ECO:0000313" key="3">
    <source>
        <dbReference type="EMBL" id="MCD2421600.1"/>
    </source>
</evidence>
<keyword evidence="1" id="KW-1133">Transmembrane helix</keyword>
<dbReference type="InterPro" id="IPR025711">
    <property type="entry name" value="PepSY"/>
</dbReference>
<dbReference type="Proteomes" id="UP001199816">
    <property type="component" value="Unassembled WGS sequence"/>
</dbReference>
<evidence type="ECO:0000259" key="2">
    <source>
        <dbReference type="Pfam" id="PF03413"/>
    </source>
</evidence>
<dbReference type="RefSeq" id="WP_231002505.1">
    <property type="nucleotide sequence ID" value="NZ_JAJNEC010000003.1"/>
</dbReference>
<keyword evidence="4" id="KW-1185">Reference proteome</keyword>
<reference evidence="3 4" key="1">
    <citation type="submission" date="2021-11" db="EMBL/GenBank/DDBJ databases">
        <title>Genomic of Niabella pedocola.</title>
        <authorList>
            <person name="Wu T."/>
        </authorList>
    </citation>
    <scope>NUCLEOTIDE SEQUENCE [LARGE SCALE GENOMIC DNA]</scope>
    <source>
        <strain evidence="3 4">JCM 31011</strain>
    </source>
</reference>
<gene>
    <name evidence="3" type="ORF">LQ567_02430</name>
</gene>
<feature type="transmembrane region" description="Helical" evidence="1">
    <location>
        <begin position="352"/>
        <end position="373"/>
    </location>
</feature>
<protein>
    <submittedName>
        <fullName evidence="3">PepSY domain-containing protein</fullName>
    </submittedName>
</protein>
<dbReference type="InterPro" id="IPR005625">
    <property type="entry name" value="PepSY-ass_TM"/>
</dbReference>
<feature type="transmembrane region" description="Helical" evidence="1">
    <location>
        <begin position="419"/>
        <end position="438"/>
    </location>
</feature>
<evidence type="ECO:0000256" key="1">
    <source>
        <dbReference type="SAM" id="Phobius"/>
    </source>
</evidence>
<comment type="caution">
    <text evidence="3">The sequence shown here is derived from an EMBL/GenBank/DDBJ whole genome shotgun (WGS) entry which is preliminary data.</text>
</comment>
<dbReference type="PANTHER" id="PTHR34219:SF3">
    <property type="entry name" value="BLL7967 PROTEIN"/>
    <property type="match status" value="1"/>
</dbReference>
<dbReference type="Pfam" id="PF03929">
    <property type="entry name" value="PepSY_TM"/>
    <property type="match status" value="1"/>
</dbReference>
<dbReference type="EMBL" id="JAJNEC010000003">
    <property type="protein sequence ID" value="MCD2421600.1"/>
    <property type="molecule type" value="Genomic_DNA"/>
</dbReference>
<dbReference type="PANTHER" id="PTHR34219">
    <property type="entry name" value="IRON-REGULATED INNER MEMBRANE PROTEIN-RELATED"/>
    <property type="match status" value="1"/>
</dbReference>
<proteinExistence type="predicted"/>